<name>A0ABN9QWH0_9DINO</name>
<reference evidence="2" key="1">
    <citation type="submission" date="2023-10" db="EMBL/GenBank/DDBJ databases">
        <authorList>
            <person name="Chen Y."/>
            <person name="Shah S."/>
            <person name="Dougan E. K."/>
            <person name="Thang M."/>
            <person name="Chan C."/>
        </authorList>
    </citation>
    <scope>NUCLEOTIDE SEQUENCE [LARGE SCALE GENOMIC DNA]</scope>
</reference>
<evidence type="ECO:0008006" key="4">
    <source>
        <dbReference type="Google" id="ProtNLM"/>
    </source>
</evidence>
<accession>A0ABN9QWH0</accession>
<sequence length="179" mass="19060">MARVLLLLTLAAYALGTRHEINLAGAGGSSRTGGSDKLGSHSLLSKDNVTLGSDSNGSDASGVRSLLNKRLSRDFSSCMKVEDVPKNFWHTRTFGYICDDRGDGCTNVYFDKNKNTGMYIARVSDNCCGWGGADVNIGGEFQATDKVKLTGRCGSCTAGFNEGSAYTYSKLENAAVVRC</sequence>
<comment type="caution">
    <text evidence="2">The sequence shown here is derived from an EMBL/GenBank/DDBJ whole genome shotgun (WGS) entry which is preliminary data.</text>
</comment>
<proteinExistence type="predicted"/>
<feature type="signal peptide" evidence="1">
    <location>
        <begin position="1"/>
        <end position="16"/>
    </location>
</feature>
<evidence type="ECO:0000256" key="1">
    <source>
        <dbReference type="SAM" id="SignalP"/>
    </source>
</evidence>
<evidence type="ECO:0000313" key="2">
    <source>
        <dbReference type="EMBL" id="CAK0810694.1"/>
    </source>
</evidence>
<organism evidence="2 3">
    <name type="scientific">Prorocentrum cordatum</name>
    <dbReference type="NCBI Taxonomy" id="2364126"/>
    <lineage>
        <taxon>Eukaryota</taxon>
        <taxon>Sar</taxon>
        <taxon>Alveolata</taxon>
        <taxon>Dinophyceae</taxon>
        <taxon>Prorocentrales</taxon>
        <taxon>Prorocentraceae</taxon>
        <taxon>Prorocentrum</taxon>
    </lineage>
</organism>
<gene>
    <name evidence="2" type="ORF">PCOR1329_LOCUS15572</name>
</gene>
<protein>
    <recommendedName>
        <fullName evidence="4">Expansin-like EG45 domain-containing protein</fullName>
    </recommendedName>
</protein>
<keyword evidence="1" id="KW-0732">Signal</keyword>
<feature type="chain" id="PRO_5046020490" description="Expansin-like EG45 domain-containing protein" evidence="1">
    <location>
        <begin position="17"/>
        <end position="179"/>
    </location>
</feature>
<keyword evidence="3" id="KW-1185">Reference proteome</keyword>
<evidence type="ECO:0000313" key="3">
    <source>
        <dbReference type="Proteomes" id="UP001189429"/>
    </source>
</evidence>
<dbReference type="Proteomes" id="UP001189429">
    <property type="component" value="Unassembled WGS sequence"/>
</dbReference>
<dbReference type="EMBL" id="CAUYUJ010004718">
    <property type="protein sequence ID" value="CAK0810694.1"/>
    <property type="molecule type" value="Genomic_DNA"/>
</dbReference>